<gene>
    <name evidence="1" type="ORF">KP79_PYT18294</name>
</gene>
<organism evidence="1 2">
    <name type="scientific">Mizuhopecten yessoensis</name>
    <name type="common">Japanese scallop</name>
    <name type="synonym">Patinopecten yessoensis</name>
    <dbReference type="NCBI Taxonomy" id="6573"/>
    <lineage>
        <taxon>Eukaryota</taxon>
        <taxon>Metazoa</taxon>
        <taxon>Spiralia</taxon>
        <taxon>Lophotrochozoa</taxon>
        <taxon>Mollusca</taxon>
        <taxon>Bivalvia</taxon>
        <taxon>Autobranchia</taxon>
        <taxon>Pteriomorphia</taxon>
        <taxon>Pectinida</taxon>
        <taxon>Pectinoidea</taxon>
        <taxon>Pectinidae</taxon>
        <taxon>Mizuhopecten</taxon>
    </lineage>
</organism>
<protein>
    <submittedName>
        <fullName evidence="1">Uncharacterized protein</fullName>
    </submittedName>
</protein>
<evidence type="ECO:0000313" key="1">
    <source>
        <dbReference type="EMBL" id="OWF50579.1"/>
    </source>
</evidence>
<dbReference type="EMBL" id="NEDP02002573">
    <property type="protein sequence ID" value="OWF50579.1"/>
    <property type="molecule type" value="Genomic_DNA"/>
</dbReference>
<dbReference type="OrthoDB" id="6095636at2759"/>
<dbReference type="SUPFAM" id="SSF50814">
    <property type="entry name" value="Lipocalins"/>
    <property type="match status" value="1"/>
</dbReference>
<sequence length="142" mass="15829">MSQFVGRWRAEEVSGQVRGYAEFIAVSDVPVNVQEMVKGKFAILELSRQGNTWMSKSSLEGMPVRIHEFQLGQEVESERIDGTIQNFTNTIEGDTWIEEIKPVSDPSGNSTLTKRTVSGDVMDVNVTILGQGASMSFRMLRL</sequence>
<evidence type="ECO:0000313" key="2">
    <source>
        <dbReference type="Proteomes" id="UP000242188"/>
    </source>
</evidence>
<proteinExistence type="predicted"/>
<reference evidence="1 2" key="1">
    <citation type="journal article" date="2017" name="Nat. Ecol. Evol.">
        <title>Scallop genome provides insights into evolution of bilaterian karyotype and development.</title>
        <authorList>
            <person name="Wang S."/>
            <person name="Zhang J."/>
            <person name="Jiao W."/>
            <person name="Li J."/>
            <person name="Xun X."/>
            <person name="Sun Y."/>
            <person name="Guo X."/>
            <person name="Huan P."/>
            <person name="Dong B."/>
            <person name="Zhang L."/>
            <person name="Hu X."/>
            <person name="Sun X."/>
            <person name="Wang J."/>
            <person name="Zhao C."/>
            <person name="Wang Y."/>
            <person name="Wang D."/>
            <person name="Huang X."/>
            <person name="Wang R."/>
            <person name="Lv J."/>
            <person name="Li Y."/>
            <person name="Zhang Z."/>
            <person name="Liu B."/>
            <person name="Lu W."/>
            <person name="Hui Y."/>
            <person name="Liang J."/>
            <person name="Zhou Z."/>
            <person name="Hou R."/>
            <person name="Li X."/>
            <person name="Liu Y."/>
            <person name="Li H."/>
            <person name="Ning X."/>
            <person name="Lin Y."/>
            <person name="Zhao L."/>
            <person name="Xing Q."/>
            <person name="Dou J."/>
            <person name="Li Y."/>
            <person name="Mao J."/>
            <person name="Guo H."/>
            <person name="Dou H."/>
            <person name="Li T."/>
            <person name="Mu C."/>
            <person name="Jiang W."/>
            <person name="Fu Q."/>
            <person name="Fu X."/>
            <person name="Miao Y."/>
            <person name="Liu J."/>
            <person name="Yu Q."/>
            <person name="Li R."/>
            <person name="Liao H."/>
            <person name="Li X."/>
            <person name="Kong Y."/>
            <person name="Jiang Z."/>
            <person name="Chourrout D."/>
            <person name="Li R."/>
            <person name="Bao Z."/>
        </authorList>
    </citation>
    <scope>NUCLEOTIDE SEQUENCE [LARGE SCALE GENOMIC DNA]</scope>
    <source>
        <strain evidence="1 2">PY_sf001</strain>
    </source>
</reference>
<dbReference type="GO" id="GO:0008289">
    <property type="term" value="F:lipid binding"/>
    <property type="evidence" value="ECO:0007669"/>
    <property type="project" value="UniProtKB-KW"/>
</dbReference>
<comment type="caution">
    <text evidence="1">The sequence shown here is derived from an EMBL/GenBank/DDBJ whole genome shotgun (WGS) entry which is preliminary data.</text>
</comment>
<dbReference type="AlphaFoldDB" id="A0A210QPB8"/>
<name>A0A210QPB8_MIZYE</name>
<dbReference type="Proteomes" id="UP000242188">
    <property type="component" value="Unassembled WGS sequence"/>
</dbReference>
<dbReference type="Gene3D" id="2.40.128.20">
    <property type="match status" value="1"/>
</dbReference>
<accession>A0A210QPB8</accession>
<keyword evidence="2" id="KW-1185">Reference proteome</keyword>
<dbReference type="InterPro" id="IPR012674">
    <property type="entry name" value="Calycin"/>
</dbReference>